<name>A0ABN7WC15_GIGMA</name>
<proteinExistence type="predicted"/>
<gene>
    <name evidence="1" type="ORF">GMARGA_LOCUS28579</name>
</gene>
<sequence>MLQRLFTPLYNHFTNIKHSLFASRDKKEFWKTSAKNKRKEEIQGRSSEVSKALLAEKEI</sequence>
<dbReference type="EMBL" id="CAJVQB010036792">
    <property type="protein sequence ID" value="CAG8824452.1"/>
    <property type="molecule type" value="Genomic_DNA"/>
</dbReference>
<keyword evidence="2" id="KW-1185">Reference proteome</keyword>
<feature type="non-terminal residue" evidence="1">
    <location>
        <position position="1"/>
    </location>
</feature>
<dbReference type="Proteomes" id="UP000789901">
    <property type="component" value="Unassembled WGS sequence"/>
</dbReference>
<protein>
    <submittedName>
        <fullName evidence="1">18715_t:CDS:1</fullName>
    </submittedName>
</protein>
<reference evidence="1 2" key="1">
    <citation type="submission" date="2021-06" db="EMBL/GenBank/DDBJ databases">
        <authorList>
            <person name="Kallberg Y."/>
            <person name="Tangrot J."/>
            <person name="Rosling A."/>
        </authorList>
    </citation>
    <scope>NUCLEOTIDE SEQUENCE [LARGE SCALE GENOMIC DNA]</scope>
    <source>
        <strain evidence="1 2">120-4 pot B 10/14</strain>
    </source>
</reference>
<evidence type="ECO:0000313" key="1">
    <source>
        <dbReference type="EMBL" id="CAG8824452.1"/>
    </source>
</evidence>
<comment type="caution">
    <text evidence="1">The sequence shown here is derived from an EMBL/GenBank/DDBJ whole genome shotgun (WGS) entry which is preliminary data.</text>
</comment>
<accession>A0ABN7WC15</accession>
<organism evidence="1 2">
    <name type="scientific">Gigaspora margarita</name>
    <dbReference type="NCBI Taxonomy" id="4874"/>
    <lineage>
        <taxon>Eukaryota</taxon>
        <taxon>Fungi</taxon>
        <taxon>Fungi incertae sedis</taxon>
        <taxon>Mucoromycota</taxon>
        <taxon>Glomeromycotina</taxon>
        <taxon>Glomeromycetes</taxon>
        <taxon>Diversisporales</taxon>
        <taxon>Gigasporaceae</taxon>
        <taxon>Gigaspora</taxon>
    </lineage>
</organism>
<feature type="non-terminal residue" evidence="1">
    <location>
        <position position="59"/>
    </location>
</feature>
<evidence type="ECO:0000313" key="2">
    <source>
        <dbReference type="Proteomes" id="UP000789901"/>
    </source>
</evidence>